<keyword evidence="5" id="KW-1185">Reference proteome</keyword>
<dbReference type="SMART" id="SM00252">
    <property type="entry name" value="SH2"/>
    <property type="match status" value="1"/>
</dbReference>
<dbReference type="PRINTS" id="PR00401">
    <property type="entry name" value="SH2DOMAIN"/>
</dbReference>
<accession>A0ABD1FFL2</accession>
<comment type="caution">
    <text evidence="4">The sequence shown here is derived from an EMBL/GenBank/DDBJ whole genome shotgun (WGS) entry which is preliminary data.</text>
</comment>
<dbReference type="PROSITE" id="PS50001">
    <property type="entry name" value="SH2"/>
    <property type="match status" value="1"/>
</dbReference>
<dbReference type="SUPFAM" id="SSF55550">
    <property type="entry name" value="SH2 domain"/>
    <property type="match status" value="1"/>
</dbReference>
<dbReference type="AlphaFoldDB" id="A0ABD1FFL2"/>
<dbReference type="EMBL" id="JBDJPC010000001">
    <property type="protein sequence ID" value="KAL1518065.1"/>
    <property type="molecule type" value="Genomic_DNA"/>
</dbReference>
<proteinExistence type="predicted"/>
<feature type="domain" description="SH2" evidence="3">
    <location>
        <begin position="244"/>
        <end position="343"/>
    </location>
</feature>
<evidence type="ECO:0000313" key="5">
    <source>
        <dbReference type="Proteomes" id="UP001566132"/>
    </source>
</evidence>
<evidence type="ECO:0000313" key="4">
    <source>
        <dbReference type="EMBL" id="KAL1518065.1"/>
    </source>
</evidence>
<keyword evidence="1" id="KW-0727">SH2 domain</keyword>
<name>A0ABD1FFL2_HYPHA</name>
<evidence type="ECO:0000256" key="2">
    <source>
        <dbReference type="SAM" id="MobiDB-lite"/>
    </source>
</evidence>
<dbReference type="Pfam" id="PF00017">
    <property type="entry name" value="SH2"/>
    <property type="match status" value="1"/>
</dbReference>
<dbReference type="CDD" id="cd00173">
    <property type="entry name" value="SH2"/>
    <property type="match status" value="1"/>
</dbReference>
<evidence type="ECO:0000259" key="3">
    <source>
        <dbReference type="PROSITE" id="PS50001"/>
    </source>
</evidence>
<dbReference type="InterPro" id="IPR000980">
    <property type="entry name" value="SH2"/>
</dbReference>
<reference evidence="4 5" key="1">
    <citation type="submission" date="2024-05" db="EMBL/GenBank/DDBJ databases">
        <title>Genetic variation in Jamaican populations of the coffee berry borer (Hypothenemus hampei).</title>
        <authorList>
            <person name="Errbii M."/>
            <person name="Myrie A."/>
        </authorList>
    </citation>
    <scope>NUCLEOTIDE SEQUENCE [LARGE SCALE GENOMIC DNA]</scope>
    <source>
        <strain evidence="4">JA-Hopewell-2020-01-JO</strain>
        <tissue evidence="4">Whole body</tissue>
    </source>
</reference>
<dbReference type="PANTHER" id="PTHR15832">
    <property type="entry name" value="SHC (SRC HOMOLOGY DOMAIN C-TERMINAL) ADAPTOR HOMOLOG"/>
    <property type="match status" value="1"/>
</dbReference>
<dbReference type="Gene3D" id="3.30.505.10">
    <property type="entry name" value="SH2 domain"/>
    <property type="match status" value="1"/>
</dbReference>
<dbReference type="Proteomes" id="UP001566132">
    <property type="component" value="Unassembled WGS sequence"/>
</dbReference>
<dbReference type="InterPro" id="IPR036860">
    <property type="entry name" value="SH2_dom_sf"/>
</dbReference>
<sequence length="369" mass="40806">MGRLGKINHHQNATTMSQYKKLNESGGQQQEQHQQQEECAGSRESRNLFQAGFEGYLSFSCRHCGHLQIFQGSELDMILGKSLKMAFKPNGKRTTPDDATLSNNLKVDNEVSFKESLDGSSLGIPVDTGGPQVASESNSPTHLNQFKRHNEKPSLMKRLGKGFVLNMTSDEEGYPLVSDGSSSIPGSQSNISLLNSDPGSHEAATLRIDDLKPSKLLNFHRQPKTEEIEMEPVNRDANLRLAPWYQEGIPREIALEILSREPIGSFMVRKSTTKTGCFALSVRVPRSFQPKGIAHYLIMRTAKGFRIKGFTKEFPTLAALIAHHSVMPELLPCPLSLNRYHPVCVISDCRKDFADIQPQSASAAAGINC</sequence>
<evidence type="ECO:0000256" key="1">
    <source>
        <dbReference type="PROSITE-ProRule" id="PRU00191"/>
    </source>
</evidence>
<protein>
    <recommendedName>
        <fullName evidence="3">SH2 domain-containing protein</fullName>
    </recommendedName>
</protein>
<gene>
    <name evidence="4" type="ORF">ABEB36_001746</name>
</gene>
<organism evidence="4 5">
    <name type="scientific">Hypothenemus hampei</name>
    <name type="common">Coffee berry borer</name>
    <dbReference type="NCBI Taxonomy" id="57062"/>
    <lineage>
        <taxon>Eukaryota</taxon>
        <taxon>Metazoa</taxon>
        <taxon>Ecdysozoa</taxon>
        <taxon>Arthropoda</taxon>
        <taxon>Hexapoda</taxon>
        <taxon>Insecta</taxon>
        <taxon>Pterygota</taxon>
        <taxon>Neoptera</taxon>
        <taxon>Endopterygota</taxon>
        <taxon>Coleoptera</taxon>
        <taxon>Polyphaga</taxon>
        <taxon>Cucujiformia</taxon>
        <taxon>Curculionidae</taxon>
        <taxon>Scolytinae</taxon>
        <taxon>Hypothenemus</taxon>
    </lineage>
</organism>
<feature type="region of interest" description="Disordered" evidence="2">
    <location>
        <begin position="20"/>
        <end position="42"/>
    </location>
</feature>
<dbReference type="PANTHER" id="PTHR15832:SF2">
    <property type="entry name" value="SH2 DOMAIN-CONTAINING PROTEIN"/>
    <property type="match status" value="1"/>
</dbReference>